<keyword evidence="1" id="KW-0233">DNA recombination</keyword>
<dbReference type="GO" id="GO:0003677">
    <property type="term" value="F:DNA binding"/>
    <property type="evidence" value="ECO:0007669"/>
    <property type="project" value="InterPro"/>
</dbReference>
<dbReference type="Proteomes" id="UP000032352">
    <property type="component" value="Chromosome"/>
</dbReference>
<organism evidence="2 3">
    <name type="scientific">Thalassomonas viridans</name>
    <dbReference type="NCBI Taxonomy" id="137584"/>
    <lineage>
        <taxon>Bacteria</taxon>
        <taxon>Pseudomonadati</taxon>
        <taxon>Pseudomonadota</taxon>
        <taxon>Gammaproteobacteria</taxon>
        <taxon>Alteromonadales</taxon>
        <taxon>Colwelliaceae</taxon>
        <taxon>Thalassomonas</taxon>
    </lineage>
</organism>
<dbReference type="GO" id="GO:0006310">
    <property type="term" value="P:DNA recombination"/>
    <property type="evidence" value="ECO:0007669"/>
    <property type="project" value="UniProtKB-KW"/>
</dbReference>
<dbReference type="InterPro" id="IPR013762">
    <property type="entry name" value="Integrase-like_cat_sf"/>
</dbReference>
<reference evidence="2 3" key="1">
    <citation type="journal article" date="2015" name="Genome Announc.">
        <title>Draft Genome Sequences of Marine Isolates of Thalassomonas viridans and Thalassomonas actiniarum.</title>
        <authorList>
            <person name="Olonade I."/>
            <person name="van Zyl L.J."/>
            <person name="Trindade M."/>
        </authorList>
    </citation>
    <scope>NUCLEOTIDE SEQUENCE [LARGE SCALE GENOMIC DNA]</scope>
    <source>
        <strain evidence="2 3">XOM25</strain>
    </source>
</reference>
<dbReference type="InterPro" id="IPR011010">
    <property type="entry name" value="DNA_brk_join_enz"/>
</dbReference>
<dbReference type="RefSeq" id="WP_044837246.1">
    <property type="nucleotide sequence ID" value="NZ_CP059733.1"/>
</dbReference>
<dbReference type="SUPFAM" id="SSF56349">
    <property type="entry name" value="DNA breaking-rejoining enzymes"/>
    <property type="match status" value="1"/>
</dbReference>
<keyword evidence="3" id="KW-1185">Reference proteome</keyword>
<dbReference type="GO" id="GO:0015074">
    <property type="term" value="P:DNA integration"/>
    <property type="evidence" value="ECO:0007669"/>
    <property type="project" value="InterPro"/>
</dbReference>
<reference evidence="2 3" key="2">
    <citation type="journal article" date="2022" name="Mar. Drugs">
        <title>Bioassay-Guided Fractionation Leads to the Detection of Cholic Acid Generated by the Rare Thalassomonas sp.</title>
        <authorList>
            <person name="Pheiffer F."/>
            <person name="Schneider Y.K."/>
            <person name="Hansen E.H."/>
            <person name="Andersen J.H."/>
            <person name="Isaksson J."/>
            <person name="Busche T."/>
            <person name="R C."/>
            <person name="Kalinowski J."/>
            <person name="Zyl L.V."/>
            <person name="Trindade M."/>
        </authorList>
    </citation>
    <scope>NUCLEOTIDE SEQUENCE [LARGE SCALE GENOMIC DNA]</scope>
    <source>
        <strain evidence="2 3">XOM25</strain>
    </source>
</reference>
<sequence length="213" mass="24146">MALPPLIEKPQRDWLFKVTKQNSKQPERDVCLLGYFFGSACTTLQINRIQVKDVLHKSGKLNNDFVIKGTERKFYLSSKLLRELTLNYIKHRAKNKICLGDNPDQFLGLEPDEALFISYQNKPFSITKKLTKKKNITYACDALNRHVKTLLANAGIQSPSILSGRRTFAVTLHRLGYDVVHIHHLLGNKPPETTQKLLTTDPVSMGDIAAKAF</sequence>
<dbReference type="AlphaFoldDB" id="A0AAF0CAM1"/>
<evidence type="ECO:0000313" key="3">
    <source>
        <dbReference type="Proteomes" id="UP000032352"/>
    </source>
</evidence>
<dbReference type="KEGG" id="tvd:SG34_007070"/>
<dbReference type="Gene3D" id="1.10.443.10">
    <property type="entry name" value="Intergrase catalytic core"/>
    <property type="match status" value="1"/>
</dbReference>
<protein>
    <submittedName>
        <fullName evidence="2">Site-specific integrase</fullName>
    </submittedName>
</protein>
<evidence type="ECO:0000256" key="1">
    <source>
        <dbReference type="ARBA" id="ARBA00023172"/>
    </source>
</evidence>
<proteinExistence type="predicted"/>
<dbReference type="EMBL" id="CP059733">
    <property type="protein sequence ID" value="WDE06661.1"/>
    <property type="molecule type" value="Genomic_DNA"/>
</dbReference>
<evidence type="ECO:0000313" key="2">
    <source>
        <dbReference type="EMBL" id="WDE06661.1"/>
    </source>
</evidence>
<name>A0AAF0CAM1_9GAMM</name>
<accession>A0AAF0CAM1</accession>
<gene>
    <name evidence="2" type="ORF">SG34_007070</name>
</gene>